<reference evidence="4" key="1">
    <citation type="submission" date="2024-06" db="EMBL/GenBank/DDBJ databases">
        <title>Multi-omics analyses provide insights into the biosynthesis of the anticancer antibiotic pleurotin in Hohenbuehelia grisea.</title>
        <authorList>
            <person name="Weaver J.A."/>
            <person name="Alberti F."/>
        </authorList>
    </citation>
    <scope>NUCLEOTIDE SEQUENCE [LARGE SCALE GENOMIC DNA]</scope>
    <source>
        <strain evidence="4">T-177</strain>
    </source>
</reference>
<sequence>MVNFTILAGGFSTFVVSYLLDTDAKTLTLLKNSTTGQSPSWIASHPQNTSILYAVNEITPVGALQSFTVDSEGALTLVDTVSSGGNGPTFTNPLSTGEVSAMNFGSPNCSLVATVPGDPLHFQKDSPIVDFPVAAGAPSNPHMSLEFNGEVFVPDLGADKIWRLANTGTPGSFKVQGQIDIDAGAGPRHIAIQGQESHDLLFLSLPDPNLADNILFTLHEKTSALTAQQIPQGPNGTTFPLLANVSIVPPDQPEGSQFAAAELIISPVTEKFPTPLIYASNRNIGNVTDPRGDSIAIFEFKNGTEVDDASSTSATTGTADPECPSASGLTKRMRRLHRRVAAAKRAGPTLELVAQVFTGVDQIRGMALGRADDGGDEFIIVGANVGEKGVAVFRRVDGGRNLEEVARNTDVATRSSFVFL</sequence>
<evidence type="ECO:0008006" key="5">
    <source>
        <dbReference type="Google" id="ProtNLM"/>
    </source>
</evidence>
<feature type="compositionally biased region" description="Low complexity" evidence="2">
    <location>
        <begin position="309"/>
        <end position="320"/>
    </location>
</feature>
<evidence type="ECO:0000256" key="2">
    <source>
        <dbReference type="SAM" id="MobiDB-lite"/>
    </source>
</evidence>
<dbReference type="EMBL" id="JASNQZ010000003">
    <property type="protein sequence ID" value="KAL0958798.1"/>
    <property type="molecule type" value="Genomic_DNA"/>
</dbReference>
<keyword evidence="4" id="KW-1185">Reference proteome</keyword>
<name>A0ABR3JUH5_9AGAR</name>
<gene>
    <name evidence="3" type="ORF">HGRIS_014118</name>
</gene>
<dbReference type="InterPro" id="IPR019405">
    <property type="entry name" value="Lactonase_7-beta_prop"/>
</dbReference>
<evidence type="ECO:0000313" key="3">
    <source>
        <dbReference type="EMBL" id="KAL0958798.1"/>
    </source>
</evidence>
<proteinExistence type="inferred from homology"/>
<comment type="similarity">
    <text evidence="1">Belongs to the cycloisomerase 2 family.</text>
</comment>
<dbReference type="Pfam" id="PF10282">
    <property type="entry name" value="Lactonase"/>
    <property type="match status" value="1"/>
</dbReference>
<dbReference type="PANTHER" id="PTHR30344:SF1">
    <property type="entry name" value="6-PHOSPHOGLUCONOLACTONASE"/>
    <property type="match status" value="1"/>
</dbReference>
<organism evidence="3 4">
    <name type="scientific">Hohenbuehelia grisea</name>
    <dbReference type="NCBI Taxonomy" id="104357"/>
    <lineage>
        <taxon>Eukaryota</taxon>
        <taxon>Fungi</taxon>
        <taxon>Dikarya</taxon>
        <taxon>Basidiomycota</taxon>
        <taxon>Agaricomycotina</taxon>
        <taxon>Agaricomycetes</taxon>
        <taxon>Agaricomycetidae</taxon>
        <taxon>Agaricales</taxon>
        <taxon>Pleurotineae</taxon>
        <taxon>Pleurotaceae</taxon>
        <taxon>Hohenbuehelia</taxon>
    </lineage>
</organism>
<dbReference type="Proteomes" id="UP001556367">
    <property type="component" value="Unassembled WGS sequence"/>
</dbReference>
<evidence type="ECO:0000313" key="4">
    <source>
        <dbReference type="Proteomes" id="UP001556367"/>
    </source>
</evidence>
<protein>
    <recommendedName>
        <fullName evidence="5">Isomerase YbhE</fullName>
    </recommendedName>
</protein>
<dbReference type="Gene3D" id="2.130.10.10">
    <property type="entry name" value="YVTN repeat-like/Quinoprotein amine dehydrogenase"/>
    <property type="match status" value="1"/>
</dbReference>
<feature type="region of interest" description="Disordered" evidence="2">
    <location>
        <begin position="307"/>
        <end position="328"/>
    </location>
</feature>
<comment type="caution">
    <text evidence="3">The sequence shown here is derived from an EMBL/GenBank/DDBJ whole genome shotgun (WGS) entry which is preliminary data.</text>
</comment>
<evidence type="ECO:0000256" key="1">
    <source>
        <dbReference type="ARBA" id="ARBA00005564"/>
    </source>
</evidence>
<dbReference type="InterPro" id="IPR015943">
    <property type="entry name" value="WD40/YVTN_repeat-like_dom_sf"/>
</dbReference>
<dbReference type="PANTHER" id="PTHR30344">
    <property type="entry name" value="6-PHOSPHOGLUCONOLACTONASE-RELATED"/>
    <property type="match status" value="1"/>
</dbReference>
<dbReference type="InterPro" id="IPR050282">
    <property type="entry name" value="Cycloisomerase_2"/>
</dbReference>
<accession>A0ABR3JUH5</accession>